<feature type="transmembrane region" description="Helical" evidence="12">
    <location>
        <begin position="308"/>
        <end position="326"/>
    </location>
</feature>
<evidence type="ECO:0000256" key="11">
    <source>
        <dbReference type="ARBA" id="ARBA00023136"/>
    </source>
</evidence>
<evidence type="ECO:0000256" key="5">
    <source>
        <dbReference type="ARBA" id="ARBA00022692"/>
    </source>
</evidence>
<dbReference type="PANTHER" id="PTHR39188:SF3">
    <property type="entry name" value="STAGE IV SPORULATION PROTEIN FB"/>
    <property type="match status" value="1"/>
</dbReference>
<keyword evidence="15" id="KW-1185">Reference proteome</keyword>
<dbReference type="Proteomes" id="UP000294599">
    <property type="component" value="Unassembled WGS sequence"/>
</dbReference>
<dbReference type="GO" id="GO:0008237">
    <property type="term" value="F:metallopeptidase activity"/>
    <property type="evidence" value="ECO:0007669"/>
    <property type="project" value="UniProtKB-KW"/>
</dbReference>
<keyword evidence="5 12" id="KW-0812">Transmembrane</keyword>
<dbReference type="GO" id="GO:0046872">
    <property type="term" value="F:metal ion binding"/>
    <property type="evidence" value="ECO:0007669"/>
    <property type="project" value="UniProtKB-KW"/>
</dbReference>
<feature type="transmembrane region" description="Helical" evidence="12">
    <location>
        <begin position="510"/>
        <end position="530"/>
    </location>
</feature>
<feature type="domain" description="Peptidase M50" evidence="13">
    <location>
        <begin position="286"/>
        <end position="359"/>
    </location>
</feature>
<organism evidence="14 15">
    <name type="scientific">Pseudofulvimonas gallinarii</name>
    <dbReference type="NCBI Taxonomy" id="634155"/>
    <lineage>
        <taxon>Bacteria</taxon>
        <taxon>Pseudomonadati</taxon>
        <taxon>Pseudomonadota</taxon>
        <taxon>Gammaproteobacteria</taxon>
        <taxon>Lysobacterales</taxon>
        <taxon>Rhodanobacteraceae</taxon>
        <taxon>Pseudofulvimonas</taxon>
    </lineage>
</organism>
<dbReference type="PANTHER" id="PTHR39188">
    <property type="entry name" value="MEMBRANE-ASSOCIATED ZINC METALLOPROTEASE M50B"/>
    <property type="match status" value="1"/>
</dbReference>
<name>A0A4S3L0P0_9GAMM</name>
<keyword evidence="4 14" id="KW-0645">Protease</keyword>
<evidence type="ECO:0000256" key="10">
    <source>
        <dbReference type="ARBA" id="ARBA00023049"/>
    </source>
</evidence>
<keyword evidence="7" id="KW-0378">Hydrolase</keyword>
<keyword evidence="8" id="KW-0862">Zinc</keyword>
<dbReference type="Pfam" id="PF02163">
    <property type="entry name" value="Peptidase_M50"/>
    <property type="match status" value="1"/>
</dbReference>
<evidence type="ECO:0000313" key="14">
    <source>
        <dbReference type="EMBL" id="TCS99674.1"/>
    </source>
</evidence>
<gene>
    <name evidence="14" type="ORF">EDC25_105108</name>
</gene>
<evidence type="ECO:0000256" key="9">
    <source>
        <dbReference type="ARBA" id="ARBA00022989"/>
    </source>
</evidence>
<keyword evidence="11 12" id="KW-0472">Membrane</keyword>
<feature type="transmembrane region" description="Helical" evidence="12">
    <location>
        <begin position="408"/>
        <end position="435"/>
    </location>
</feature>
<feature type="transmembrane region" description="Helical" evidence="12">
    <location>
        <begin position="264"/>
        <end position="296"/>
    </location>
</feature>
<dbReference type="GO" id="GO:0006508">
    <property type="term" value="P:proteolysis"/>
    <property type="evidence" value="ECO:0007669"/>
    <property type="project" value="UniProtKB-KW"/>
</dbReference>
<proteinExistence type="inferred from homology"/>
<dbReference type="AlphaFoldDB" id="A0A4S3L0P0"/>
<dbReference type="InterPro" id="IPR008915">
    <property type="entry name" value="Peptidase_M50"/>
</dbReference>
<evidence type="ECO:0000259" key="13">
    <source>
        <dbReference type="Pfam" id="PF02163"/>
    </source>
</evidence>
<keyword evidence="6" id="KW-0479">Metal-binding</keyword>
<accession>A0A4S3L0P0</accession>
<evidence type="ECO:0000256" key="2">
    <source>
        <dbReference type="ARBA" id="ARBA00004141"/>
    </source>
</evidence>
<dbReference type="GO" id="GO:0016020">
    <property type="term" value="C:membrane"/>
    <property type="evidence" value="ECO:0007669"/>
    <property type="project" value="UniProtKB-SubCell"/>
</dbReference>
<dbReference type="RefSeq" id="WP_123520884.1">
    <property type="nucleotide sequence ID" value="NZ_JBHLWF010000028.1"/>
</dbReference>
<evidence type="ECO:0000256" key="12">
    <source>
        <dbReference type="SAM" id="Phobius"/>
    </source>
</evidence>
<evidence type="ECO:0000256" key="7">
    <source>
        <dbReference type="ARBA" id="ARBA00022801"/>
    </source>
</evidence>
<evidence type="ECO:0000256" key="8">
    <source>
        <dbReference type="ARBA" id="ARBA00022833"/>
    </source>
</evidence>
<keyword evidence="10" id="KW-0482">Metalloprotease</keyword>
<feature type="transmembrane region" description="Helical" evidence="12">
    <location>
        <begin position="338"/>
        <end position="359"/>
    </location>
</feature>
<evidence type="ECO:0000256" key="4">
    <source>
        <dbReference type="ARBA" id="ARBA00022670"/>
    </source>
</evidence>
<comment type="caution">
    <text evidence="14">The sequence shown here is derived from an EMBL/GenBank/DDBJ whole genome shotgun (WGS) entry which is preliminary data.</text>
</comment>
<dbReference type="EMBL" id="SMAF01000005">
    <property type="protein sequence ID" value="TCS99674.1"/>
    <property type="molecule type" value="Genomic_DNA"/>
</dbReference>
<feature type="transmembrane region" description="Helical" evidence="12">
    <location>
        <begin position="366"/>
        <end position="388"/>
    </location>
</feature>
<evidence type="ECO:0000313" key="15">
    <source>
        <dbReference type="Proteomes" id="UP000294599"/>
    </source>
</evidence>
<evidence type="ECO:0000256" key="1">
    <source>
        <dbReference type="ARBA" id="ARBA00001947"/>
    </source>
</evidence>
<protein>
    <submittedName>
        <fullName evidence="14">Zn-dependent protease</fullName>
    </submittedName>
</protein>
<comment type="similarity">
    <text evidence="3">Belongs to the peptidase M50B family.</text>
</comment>
<sequence>MGFVSLLGVVALIAGVVVVQMLRSALASPFPARARLAGVMRMQPPASFVSLFGDSEALLAPLGFSPLGWVVVQREPEGTPGPRMMRLYLSEDRTVLAEVIASFSAHEPHHCRIHFASQTGGGRLLFTAPWMLQPLSAGPDICITQLVNEPSLDARLRAHHELLRSQAGTMPPWTDLAATVARLQDYEEAVLASGLKRGELKPHADGGLRLSLRRALSLLGSVTASAGQAKAPDNDGTVPIARSVSYWRHQRELERHSPRSIVQWGFFLLSALGFAALGAWFWSPGFALLLLAVIAFHEAGHWMAMRAFGYRNVQMLMLPMVGGVTIGHEQSPSAPARAWVSLLGPLPGVVLGCLLLLTGSTMADGWVLLSGLVLLAINLFNLLPILPLDGGHLLHLLLPERAISVRKVFDILAIAALAALAWQLDAWWLLLLALVPYGNLRNATRDHRLLSALRQARTDTPPRSEAAEMEQALTVVRDDAAAPPALTAQFSLAEQALTQARAVPMSRRNVVLITTLWIGSFVAAAAIPMVRDVVTAFVAPSHSTPALQYGYAKATAEARQLSNDALLSSLIAKLGEGETRESGTSAAVMADLAGLEREVGHGLHPLWHQLLLSGDAAMLREHLGILPAGDLHALAGRPDCLAQLTSHAPSSAFAKGKPVRFQTFDAHTGAAGERLLDRGQLASWLVPGECQDEGRLRLVEVSDPDWPIWTLSLDPPIAILQGDLRAHMEALHAVLGLESSYPVE</sequence>
<evidence type="ECO:0000256" key="6">
    <source>
        <dbReference type="ARBA" id="ARBA00022723"/>
    </source>
</evidence>
<keyword evidence="9 12" id="KW-1133">Transmembrane helix</keyword>
<reference evidence="14 15" key="1">
    <citation type="submission" date="2019-03" db="EMBL/GenBank/DDBJ databases">
        <title>Genomic Encyclopedia of Type Strains, Phase IV (KMG-IV): sequencing the most valuable type-strain genomes for metagenomic binning, comparative biology and taxonomic classification.</title>
        <authorList>
            <person name="Goeker M."/>
        </authorList>
    </citation>
    <scope>NUCLEOTIDE SEQUENCE [LARGE SCALE GENOMIC DNA]</scope>
    <source>
        <strain evidence="14 15">DSM 21944</strain>
    </source>
</reference>
<comment type="subcellular location">
    <subcellularLocation>
        <location evidence="2">Membrane</location>
        <topology evidence="2">Multi-pass membrane protein</topology>
    </subcellularLocation>
</comment>
<comment type="cofactor">
    <cofactor evidence="1">
        <name>Zn(2+)</name>
        <dbReference type="ChEBI" id="CHEBI:29105"/>
    </cofactor>
</comment>
<dbReference type="OrthoDB" id="8772544at2"/>
<evidence type="ECO:0000256" key="3">
    <source>
        <dbReference type="ARBA" id="ARBA00007931"/>
    </source>
</evidence>